<keyword evidence="3" id="KW-1185">Reference proteome</keyword>
<keyword evidence="1" id="KW-0472">Membrane</keyword>
<keyword evidence="1" id="KW-1133">Transmembrane helix</keyword>
<dbReference type="Proteomes" id="UP000195880">
    <property type="component" value="Chromosome"/>
</dbReference>
<evidence type="ECO:0000313" key="3">
    <source>
        <dbReference type="Proteomes" id="UP000195880"/>
    </source>
</evidence>
<protein>
    <submittedName>
        <fullName evidence="2">ABC transporter permease</fullName>
    </submittedName>
</protein>
<dbReference type="AlphaFoldDB" id="A0A1Z1WQ63"/>
<proteinExistence type="predicted"/>
<accession>A0A1Z1WQ63</accession>
<dbReference type="KEGG" id="salf:SMD44_08027"/>
<keyword evidence="1" id="KW-0812">Transmembrane</keyword>
<sequence>MAARARDTAGALPTERLRIRSRATFVVTTAVLVLALVGVTIAGVLIGDSKLLLGDVLNWTQGRSGQAITFVLDTRVPVSPPPSSRARPSPSPGP</sequence>
<organism evidence="2 3">
    <name type="scientific">Streptomyces alboflavus</name>
    <dbReference type="NCBI Taxonomy" id="67267"/>
    <lineage>
        <taxon>Bacteria</taxon>
        <taxon>Bacillati</taxon>
        <taxon>Actinomycetota</taxon>
        <taxon>Actinomycetes</taxon>
        <taxon>Kitasatosporales</taxon>
        <taxon>Streptomycetaceae</taxon>
        <taxon>Streptomyces</taxon>
    </lineage>
</organism>
<evidence type="ECO:0000256" key="1">
    <source>
        <dbReference type="SAM" id="Phobius"/>
    </source>
</evidence>
<reference evidence="2 3" key="1">
    <citation type="submission" date="2017-05" db="EMBL/GenBank/DDBJ databases">
        <title>Streptomyces alboflavus Genome sequencing and assembly.</title>
        <authorList>
            <person name="Wang Y."/>
            <person name="Du B."/>
            <person name="Ding Y."/>
            <person name="Liu H."/>
            <person name="Hou Q."/>
            <person name="Liu K."/>
            <person name="Wang C."/>
            <person name="Yao L."/>
        </authorList>
    </citation>
    <scope>NUCLEOTIDE SEQUENCE [LARGE SCALE GENOMIC DNA]</scope>
    <source>
        <strain evidence="2 3">MDJK44</strain>
    </source>
</reference>
<feature type="transmembrane region" description="Helical" evidence="1">
    <location>
        <begin position="25"/>
        <end position="46"/>
    </location>
</feature>
<evidence type="ECO:0000313" key="2">
    <source>
        <dbReference type="EMBL" id="ARX88540.1"/>
    </source>
</evidence>
<gene>
    <name evidence="2" type="ORF">SMD44_08027</name>
</gene>
<dbReference type="EMBL" id="CP021748">
    <property type="protein sequence ID" value="ARX88540.1"/>
    <property type="molecule type" value="Genomic_DNA"/>
</dbReference>
<name>A0A1Z1WQ63_9ACTN</name>